<accession>A0A0M0J869</accession>
<dbReference type="EMBL" id="JWZX01003250">
    <property type="protein sequence ID" value="KOO22789.1"/>
    <property type="molecule type" value="Genomic_DNA"/>
</dbReference>
<dbReference type="PANTHER" id="PTHR23011:SF28">
    <property type="entry name" value="CYCLIC NUCLEOTIDE-BINDING DOMAIN CONTAINING PROTEIN"/>
    <property type="match status" value="1"/>
</dbReference>
<organism evidence="2 3">
    <name type="scientific">Chrysochromulina tobinii</name>
    <dbReference type="NCBI Taxonomy" id="1460289"/>
    <lineage>
        <taxon>Eukaryota</taxon>
        <taxon>Haptista</taxon>
        <taxon>Haptophyta</taxon>
        <taxon>Prymnesiophyceae</taxon>
        <taxon>Prymnesiales</taxon>
        <taxon>Chrysochromulinaceae</taxon>
        <taxon>Chrysochromulina</taxon>
    </lineage>
</organism>
<dbReference type="PROSITE" id="PS50042">
    <property type="entry name" value="CNMP_BINDING_3"/>
    <property type="match status" value="1"/>
</dbReference>
<dbReference type="InterPro" id="IPR018490">
    <property type="entry name" value="cNMP-bd_dom_sf"/>
</dbReference>
<evidence type="ECO:0000313" key="2">
    <source>
        <dbReference type="EMBL" id="KOO22789.1"/>
    </source>
</evidence>
<dbReference type="PANTHER" id="PTHR23011">
    <property type="entry name" value="CYCLIC NUCLEOTIDE-BINDING DOMAIN CONTAINING PROTEIN"/>
    <property type="match status" value="1"/>
</dbReference>
<name>A0A0M0J869_9EUKA</name>
<dbReference type="InterPro" id="IPR000595">
    <property type="entry name" value="cNMP-bd_dom"/>
</dbReference>
<feature type="domain" description="Cyclic nucleotide-binding" evidence="1">
    <location>
        <begin position="1"/>
        <end position="37"/>
    </location>
</feature>
<evidence type="ECO:0000313" key="3">
    <source>
        <dbReference type="Proteomes" id="UP000037460"/>
    </source>
</evidence>
<feature type="non-terminal residue" evidence="2">
    <location>
        <position position="1"/>
    </location>
</feature>
<comment type="caution">
    <text evidence="2">The sequence shown here is derived from an EMBL/GenBank/DDBJ whole genome shotgun (WGS) entry which is preliminary data.</text>
</comment>
<dbReference type="SUPFAM" id="SSF51206">
    <property type="entry name" value="cAMP-binding domain-like"/>
    <property type="match status" value="1"/>
</dbReference>
<proteinExistence type="predicted"/>
<gene>
    <name evidence="2" type="ORF">Ctob_004602</name>
</gene>
<dbReference type="AlphaFoldDB" id="A0A0M0J869"/>
<dbReference type="Proteomes" id="UP000037460">
    <property type="component" value="Unassembled WGS sequence"/>
</dbReference>
<evidence type="ECO:0000259" key="1">
    <source>
        <dbReference type="PROSITE" id="PS50042"/>
    </source>
</evidence>
<sequence length="196" mass="22816">LELCRTLTLKNFGAGQQVFKQGDEGSTFYIIFSGGIRCVPTQLLLIEKDQYDKACAKHHHEKGLQRVAFLKQVFLFEDHSDDELLSLAKLFTERRYFILSGTCRILMRLGLTEELASQLVHTPYEMRSGFSALAECHRYDFYHHFDERTQELMRQYAEKFYLDNDKVQRSIQKQHNWGEYKRQVIAAVKTAPGGAL</sequence>
<keyword evidence="3" id="KW-1185">Reference proteome</keyword>
<dbReference type="InterPro" id="IPR014710">
    <property type="entry name" value="RmlC-like_jellyroll"/>
</dbReference>
<reference evidence="3" key="1">
    <citation type="journal article" date="2015" name="PLoS Genet.">
        <title>Genome Sequence and Transcriptome Analyses of Chrysochromulina tobin: Metabolic Tools for Enhanced Algal Fitness in the Prominent Order Prymnesiales (Haptophyceae).</title>
        <authorList>
            <person name="Hovde B.T."/>
            <person name="Deodato C.R."/>
            <person name="Hunsperger H.M."/>
            <person name="Ryken S.A."/>
            <person name="Yost W."/>
            <person name="Jha R.K."/>
            <person name="Patterson J."/>
            <person name="Monnat R.J. Jr."/>
            <person name="Barlow S.B."/>
            <person name="Starkenburg S.R."/>
            <person name="Cattolico R.A."/>
        </authorList>
    </citation>
    <scope>NUCLEOTIDE SEQUENCE</scope>
    <source>
        <strain evidence="3">CCMP291</strain>
    </source>
</reference>
<dbReference type="OrthoDB" id="312042at2759"/>
<protein>
    <recommendedName>
        <fullName evidence="1">Cyclic nucleotide-binding domain-containing protein</fullName>
    </recommendedName>
</protein>
<dbReference type="Gene3D" id="2.60.120.10">
    <property type="entry name" value="Jelly Rolls"/>
    <property type="match status" value="1"/>
</dbReference>